<dbReference type="PROSITE" id="PS50805">
    <property type="entry name" value="KRAB"/>
    <property type="match status" value="1"/>
</dbReference>
<reference evidence="2" key="3">
    <citation type="submission" date="2025-09" db="UniProtKB">
        <authorList>
            <consortium name="Ensembl"/>
        </authorList>
    </citation>
    <scope>IDENTIFICATION</scope>
</reference>
<dbReference type="CDD" id="cd07765">
    <property type="entry name" value="KRAB_A-box"/>
    <property type="match status" value="1"/>
</dbReference>
<dbReference type="SUPFAM" id="SSF109640">
    <property type="entry name" value="KRAB domain (Kruppel-associated box)"/>
    <property type="match status" value="1"/>
</dbReference>
<dbReference type="InterPro" id="IPR001909">
    <property type="entry name" value="KRAB"/>
</dbReference>
<reference evidence="2" key="2">
    <citation type="submission" date="2025-08" db="UniProtKB">
        <authorList>
            <consortium name="Ensembl"/>
        </authorList>
    </citation>
    <scope>IDENTIFICATION</scope>
</reference>
<feature type="domain" description="KRAB" evidence="1">
    <location>
        <begin position="20"/>
        <end position="101"/>
    </location>
</feature>
<sequence>MPAVDEPRRTRGPAAEPGEVTFEDVAVSFSSEEWSALQGWQKALHKEVMLENYSLLLTLGKTPFLDVAKPPTINSPGLLLTYAAPKDSCICQVGKFRYALCGRLI</sequence>
<dbReference type="AlphaFoldDB" id="A0A803THT9"/>
<dbReference type="InterPro" id="IPR036051">
    <property type="entry name" value="KRAB_dom_sf"/>
</dbReference>
<organism evidence="2 3">
    <name type="scientific">Anolis carolinensis</name>
    <name type="common">Green anole</name>
    <name type="synonym">American chameleon</name>
    <dbReference type="NCBI Taxonomy" id="28377"/>
    <lineage>
        <taxon>Eukaryota</taxon>
        <taxon>Metazoa</taxon>
        <taxon>Chordata</taxon>
        <taxon>Craniata</taxon>
        <taxon>Vertebrata</taxon>
        <taxon>Euteleostomi</taxon>
        <taxon>Lepidosauria</taxon>
        <taxon>Squamata</taxon>
        <taxon>Bifurcata</taxon>
        <taxon>Unidentata</taxon>
        <taxon>Episquamata</taxon>
        <taxon>Toxicofera</taxon>
        <taxon>Iguania</taxon>
        <taxon>Dactyloidae</taxon>
        <taxon>Anolis</taxon>
    </lineage>
</organism>
<dbReference type="PANTHER" id="PTHR23232:SF142">
    <property type="entry name" value="GASTRULA ZINC FINGER PROTEIN XLCGF57.1-LIKE-RELATED"/>
    <property type="match status" value="1"/>
</dbReference>
<dbReference type="GeneTree" id="ENSGT00960000187104"/>
<name>A0A803THT9_ANOCA</name>
<protein>
    <recommendedName>
        <fullName evidence="1">KRAB domain-containing protein</fullName>
    </recommendedName>
</protein>
<dbReference type="Pfam" id="PF01352">
    <property type="entry name" value="KRAB"/>
    <property type="match status" value="1"/>
</dbReference>
<keyword evidence="3" id="KW-1185">Reference proteome</keyword>
<dbReference type="Ensembl" id="ENSACAT00000051462.1">
    <property type="protein sequence ID" value="ENSACAP00000034779.1"/>
    <property type="gene ID" value="ENSACAG00000035280.1"/>
</dbReference>
<reference evidence="2" key="1">
    <citation type="submission" date="2009-12" db="EMBL/GenBank/DDBJ databases">
        <title>The Genome Sequence of Anolis carolinensis (Green Anole Lizard).</title>
        <authorList>
            <consortium name="The Genome Sequencing Platform"/>
            <person name="Di Palma F."/>
            <person name="Alfoldi J."/>
            <person name="Heiman D."/>
            <person name="Young S."/>
            <person name="Grabherr M."/>
            <person name="Johnson J."/>
            <person name="Lander E.S."/>
            <person name="Lindblad-Toh K."/>
        </authorList>
    </citation>
    <scope>NUCLEOTIDE SEQUENCE [LARGE SCALE GENOMIC DNA]</scope>
    <source>
        <strain evidence="2">JBL SC #1</strain>
    </source>
</reference>
<dbReference type="GO" id="GO:0006355">
    <property type="term" value="P:regulation of DNA-templated transcription"/>
    <property type="evidence" value="ECO:0007669"/>
    <property type="project" value="InterPro"/>
</dbReference>
<accession>A0A803THT9</accession>
<dbReference type="Proteomes" id="UP000001646">
    <property type="component" value="Unplaced"/>
</dbReference>
<evidence type="ECO:0000259" key="1">
    <source>
        <dbReference type="PROSITE" id="PS50805"/>
    </source>
</evidence>
<evidence type="ECO:0000313" key="2">
    <source>
        <dbReference type="Ensembl" id="ENSACAP00000034779.1"/>
    </source>
</evidence>
<proteinExistence type="predicted"/>
<dbReference type="InterPro" id="IPR050169">
    <property type="entry name" value="Krueppel_C2H2_ZnF"/>
</dbReference>
<dbReference type="SMART" id="SM00349">
    <property type="entry name" value="KRAB"/>
    <property type="match status" value="1"/>
</dbReference>
<evidence type="ECO:0000313" key="3">
    <source>
        <dbReference type="Proteomes" id="UP000001646"/>
    </source>
</evidence>
<dbReference type="PANTHER" id="PTHR23232">
    <property type="entry name" value="KRAB DOMAIN C2H2 ZINC FINGER"/>
    <property type="match status" value="1"/>
</dbReference>
<dbReference type="Gene3D" id="6.10.140.140">
    <property type="match status" value="1"/>
</dbReference>
<dbReference type="InParanoid" id="A0A803THT9"/>